<accession>A0A919V431</accession>
<proteinExistence type="predicted"/>
<evidence type="ECO:0000256" key="6">
    <source>
        <dbReference type="SAM" id="Phobius"/>
    </source>
</evidence>
<keyword evidence="3 6" id="KW-0812">Transmembrane</keyword>
<dbReference type="AlphaFoldDB" id="A0A919V431"/>
<dbReference type="EMBL" id="BOOW01000004">
    <property type="protein sequence ID" value="GII90123.1"/>
    <property type="molecule type" value="Genomic_DNA"/>
</dbReference>
<dbReference type="GO" id="GO:0005886">
    <property type="term" value="C:plasma membrane"/>
    <property type="evidence" value="ECO:0007669"/>
    <property type="project" value="UniProtKB-SubCell"/>
</dbReference>
<gene>
    <name evidence="7" type="ORF">Ssi02_03540</name>
</gene>
<name>A0A919V431_9ACTN</name>
<organism evidence="7 8">
    <name type="scientific">Sinosporangium siamense</name>
    <dbReference type="NCBI Taxonomy" id="1367973"/>
    <lineage>
        <taxon>Bacteria</taxon>
        <taxon>Bacillati</taxon>
        <taxon>Actinomycetota</taxon>
        <taxon>Actinomycetes</taxon>
        <taxon>Streptosporangiales</taxon>
        <taxon>Streptosporangiaceae</taxon>
        <taxon>Sinosporangium</taxon>
    </lineage>
</organism>
<dbReference type="Pfam" id="PF06081">
    <property type="entry name" value="ArAE_1"/>
    <property type="match status" value="1"/>
</dbReference>
<evidence type="ECO:0000256" key="2">
    <source>
        <dbReference type="ARBA" id="ARBA00022475"/>
    </source>
</evidence>
<feature type="transmembrane region" description="Helical" evidence="6">
    <location>
        <begin position="68"/>
        <end position="86"/>
    </location>
</feature>
<keyword evidence="8" id="KW-1185">Reference proteome</keyword>
<sequence>MAALAPPVRLATRRAQPTVVFILRLTLTATAAYLIATWLPGAEVPLLAPLTALLVVQVTLYKTIRAAFQRIASVVAGVMIAVWVASVLGFTWWSLGATIAAALVVGYVFRLGDQILEVPISAMLILALGAHTTTGATGRAFETLIGAATGLLAGVIASPVHMRPAREAVGDLADRMSEMVDRMAGGMTGESGRESMSRWTADTREVTKDIQRVGRELDHAEESLRLNPRAPVYELTTLGLRGGLEALEYSALTLRGLARSMADRAAQPPDESLTYDEDSRKHLAAALREIAGAMRAYGKLVQDQGNETLRNSLRRHLSSGRHQRDGFAHLLTPDASPLSARWRLHAEVLVHLDRLLDLFHTEHQIHPSERRRGPSIADRRRARRAAARAVAVEVMRPRTAWRPRDTRRPR</sequence>
<keyword evidence="2" id="KW-1003">Cell membrane</keyword>
<dbReference type="Proteomes" id="UP000606172">
    <property type="component" value="Unassembled WGS sequence"/>
</dbReference>
<evidence type="ECO:0000256" key="5">
    <source>
        <dbReference type="ARBA" id="ARBA00023136"/>
    </source>
</evidence>
<comment type="caution">
    <text evidence="7">The sequence shown here is derived from an EMBL/GenBank/DDBJ whole genome shotgun (WGS) entry which is preliminary data.</text>
</comment>
<evidence type="ECO:0000256" key="3">
    <source>
        <dbReference type="ARBA" id="ARBA00022692"/>
    </source>
</evidence>
<feature type="transmembrane region" description="Helical" evidence="6">
    <location>
        <begin position="21"/>
        <end position="38"/>
    </location>
</feature>
<reference evidence="7" key="1">
    <citation type="submission" date="2021-01" db="EMBL/GenBank/DDBJ databases">
        <title>Whole genome shotgun sequence of Sinosporangium siamense NBRC 109515.</title>
        <authorList>
            <person name="Komaki H."/>
            <person name="Tamura T."/>
        </authorList>
    </citation>
    <scope>NUCLEOTIDE SEQUENCE</scope>
    <source>
        <strain evidence="7">NBRC 109515</strain>
    </source>
</reference>
<keyword evidence="5 6" id="KW-0472">Membrane</keyword>
<evidence type="ECO:0000256" key="1">
    <source>
        <dbReference type="ARBA" id="ARBA00004651"/>
    </source>
</evidence>
<comment type="subcellular location">
    <subcellularLocation>
        <location evidence="1">Cell membrane</location>
        <topology evidence="1">Multi-pass membrane protein</topology>
    </subcellularLocation>
</comment>
<evidence type="ECO:0000256" key="4">
    <source>
        <dbReference type="ARBA" id="ARBA00022989"/>
    </source>
</evidence>
<protein>
    <submittedName>
        <fullName evidence="7">FUSC family protein</fullName>
    </submittedName>
</protein>
<keyword evidence="4 6" id="KW-1133">Transmembrane helix</keyword>
<dbReference type="InterPro" id="IPR010343">
    <property type="entry name" value="ArAE_1"/>
</dbReference>
<evidence type="ECO:0000313" key="8">
    <source>
        <dbReference type="Proteomes" id="UP000606172"/>
    </source>
</evidence>
<feature type="transmembrane region" description="Helical" evidence="6">
    <location>
        <begin position="44"/>
        <end position="61"/>
    </location>
</feature>
<evidence type="ECO:0000313" key="7">
    <source>
        <dbReference type="EMBL" id="GII90123.1"/>
    </source>
</evidence>